<reference evidence="2 3" key="1">
    <citation type="submission" date="2021-06" db="EMBL/GenBank/DDBJ databases">
        <title>Caerostris extrusa draft genome.</title>
        <authorList>
            <person name="Kono N."/>
            <person name="Arakawa K."/>
        </authorList>
    </citation>
    <scope>NUCLEOTIDE SEQUENCE [LARGE SCALE GENOMIC DNA]</scope>
</reference>
<dbReference type="AlphaFoldDB" id="A0AAV4VRC5"/>
<sequence length="21" mass="2482">PDDDDLKELKKHHGDDHHSWG</sequence>
<comment type="caution">
    <text evidence="2">The sequence shown here is derived from an EMBL/GenBank/DDBJ whole genome shotgun (WGS) entry which is preliminary data.</text>
</comment>
<accession>A0AAV4VRC5</accession>
<name>A0AAV4VRC5_CAEEX</name>
<evidence type="ECO:0000313" key="2">
    <source>
        <dbReference type="EMBL" id="GIY72455.1"/>
    </source>
</evidence>
<feature type="region of interest" description="Disordered" evidence="1">
    <location>
        <begin position="1"/>
        <end position="21"/>
    </location>
</feature>
<gene>
    <name evidence="2" type="ORF">CEXT_414151</name>
</gene>
<evidence type="ECO:0000313" key="3">
    <source>
        <dbReference type="Proteomes" id="UP001054945"/>
    </source>
</evidence>
<keyword evidence="3" id="KW-1185">Reference proteome</keyword>
<protein>
    <submittedName>
        <fullName evidence="2">Uncharacterized protein</fullName>
    </submittedName>
</protein>
<dbReference type="Proteomes" id="UP001054945">
    <property type="component" value="Unassembled WGS sequence"/>
</dbReference>
<evidence type="ECO:0000256" key="1">
    <source>
        <dbReference type="SAM" id="MobiDB-lite"/>
    </source>
</evidence>
<proteinExistence type="predicted"/>
<organism evidence="2 3">
    <name type="scientific">Caerostris extrusa</name>
    <name type="common">Bark spider</name>
    <name type="synonym">Caerostris bankana</name>
    <dbReference type="NCBI Taxonomy" id="172846"/>
    <lineage>
        <taxon>Eukaryota</taxon>
        <taxon>Metazoa</taxon>
        <taxon>Ecdysozoa</taxon>
        <taxon>Arthropoda</taxon>
        <taxon>Chelicerata</taxon>
        <taxon>Arachnida</taxon>
        <taxon>Araneae</taxon>
        <taxon>Araneomorphae</taxon>
        <taxon>Entelegynae</taxon>
        <taxon>Araneoidea</taxon>
        <taxon>Araneidae</taxon>
        <taxon>Caerostris</taxon>
    </lineage>
</organism>
<dbReference type="EMBL" id="BPLR01014948">
    <property type="protein sequence ID" value="GIY72455.1"/>
    <property type="molecule type" value="Genomic_DNA"/>
</dbReference>
<feature type="non-terminal residue" evidence="2">
    <location>
        <position position="1"/>
    </location>
</feature>